<feature type="compositionally biased region" description="Basic and acidic residues" evidence="1">
    <location>
        <begin position="468"/>
        <end position="477"/>
    </location>
</feature>
<dbReference type="EMBL" id="VSWD01000007">
    <property type="protein sequence ID" value="KAK3097883.1"/>
    <property type="molecule type" value="Genomic_DNA"/>
</dbReference>
<keyword evidence="4" id="KW-1185">Reference proteome</keyword>
<proteinExistence type="predicted"/>
<dbReference type="GO" id="GO:0003676">
    <property type="term" value="F:nucleic acid binding"/>
    <property type="evidence" value="ECO:0007669"/>
    <property type="project" value="InterPro"/>
</dbReference>
<comment type="caution">
    <text evidence="3">The sequence shown here is derived from an EMBL/GenBank/DDBJ whole genome shotgun (WGS) entry which is preliminary data.</text>
</comment>
<gene>
    <name evidence="3" type="ORF">FSP39_014138</name>
</gene>
<dbReference type="InterPro" id="IPR012337">
    <property type="entry name" value="RNaseH-like_sf"/>
</dbReference>
<accession>A0AA88Y4G0</accession>
<dbReference type="PANTHER" id="PTHR37984:SF7">
    <property type="entry name" value="INTEGRASE CATALYTIC DOMAIN-CONTAINING PROTEIN"/>
    <property type="match status" value="1"/>
</dbReference>
<feature type="region of interest" description="Disordered" evidence="1">
    <location>
        <begin position="389"/>
        <end position="477"/>
    </location>
</feature>
<evidence type="ECO:0000256" key="1">
    <source>
        <dbReference type="SAM" id="MobiDB-lite"/>
    </source>
</evidence>
<dbReference type="InterPro" id="IPR050951">
    <property type="entry name" value="Retrovirus_Pol_polyprotein"/>
</dbReference>
<dbReference type="Gene3D" id="3.30.420.10">
    <property type="entry name" value="Ribonuclease H-like superfamily/Ribonuclease H"/>
    <property type="match status" value="1"/>
</dbReference>
<dbReference type="PANTHER" id="PTHR37984">
    <property type="entry name" value="PROTEIN CBG26694"/>
    <property type="match status" value="1"/>
</dbReference>
<dbReference type="GO" id="GO:0015074">
    <property type="term" value="P:DNA integration"/>
    <property type="evidence" value="ECO:0007669"/>
    <property type="project" value="InterPro"/>
</dbReference>
<reference evidence="3" key="1">
    <citation type="submission" date="2019-08" db="EMBL/GenBank/DDBJ databases">
        <title>The improved chromosome-level genome for the pearl oyster Pinctada fucata martensii using PacBio sequencing and Hi-C.</title>
        <authorList>
            <person name="Zheng Z."/>
        </authorList>
    </citation>
    <scope>NUCLEOTIDE SEQUENCE</scope>
    <source>
        <strain evidence="3">ZZ-2019</strain>
        <tissue evidence="3">Adductor muscle</tissue>
    </source>
</reference>
<evidence type="ECO:0000259" key="2">
    <source>
        <dbReference type="PROSITE" id="PS50994"/>
    </source>
</evidence>
<evidence type="ECO:0000313" key="4">
    <source>
        <dbReference type="Proteomes" id="UP001186944"/>
    </source>
</evidence>
<dbReference type="Proteomes" id="UP001186944">
    <property type="component" value="Unassembled WGS sequence"/>
</dbReference>
<sequence length="477" mass="53941">MKEKTLRYRFRVIHIPGIKHRAADCVSRHPTSDPELLYLPDDSQSTIESTYTPNSLDIIRCYEDSDDTDTVLIASAACSLGSLSIKSVTWDRVRLETASDNNMHLLLQLIESGLPNSRNQYPPPLREYFQFRDHFHTIDGVVMYKNGATGLIDCLRRTFVTFGIPTELASDGGPEFTALTTRQFLNDLGVHHRLSSVAFPHSNCRAEVGVKTVKRLIADNTNSHGDLNTDSLQRAMLQYRNTPDRDTKLSPAMHVFGHPIRDFIPIPPGKYKPHTTWQETSLAREEALRNRHMREAERWTEHTKCLPPFSVGDTVRIQNQTRPCPLRWNKTGTIIEVRQFDQYVVKVDGSGRVTLRNRKFLKKYVSVKPSEPTVTIDQDLLLEKVRNQSKVDSDANRHVAIPQPDVPSPARINDPEGNPKCKLTIPKTPQRPPITNNNTIPRRLAFGDNSPQPMEPATTPPGSSEPCRSGRELRPPA</sequence>
<dbReference type="InterPro" id="IPR036397">
    <property type="entry name" value="RNaseH_sf"/>
</dbReference>
<dbReference type="AlphaFoldDB" id="A0AA88Y4G0"/>
<feature type="domain" description="Integrase catalytic" evidence="2">
    <location>
        <begin position="151"/>
        <end position="259"/>
    </location>
</feature>
<dbReference type="PROSITE" id="PS50994">
    <property type="entry name" value="INTEGRASE"/>
    <property type="match status" value="1"/>
</dbReference>
<name>A0AA88Y4G0_PINIB</name>
<dbReference type="SUPFAM" id="SSF53098">
    <property type="entry name" value="Ribonuclease H-like"/>
    <property type="match status" value="1"/>
</dbReference>
<organism evidence="3 4">
    <name type="scientific">Pinctada imbricata</name>
    <name type="common">Atlantic pearl-oyster</name>
    <name type="synonym">Pinctada martensii</name>
    <dbReference type="NCBI Taxonomy" id="66713"/>
    <lineage>
        <taxon>Eukaryota</taxon>
        <taxon>Metazoa</taxon>
        <taxon>Spiralia</taxon>
        <taxon>Lophotrochozoa</taxon>
        <taxon>Mollusca</taxon>
        <taxon>Bivalvia</taxon>
        <taxon>Autobranchia</taxon>
        <taxon>Pteriomorphia</taxon>
        <taxon>Pterioida</taxon>
        <taxon>Pterioidea</taxon>
        <taxon>Pteriidae</taxon>
        <taxon>Pinctada</taxon>
    </lineage>
</organism>
<dbReference type="InterPro" id="IPR001584">
    <property type="entry name" value="Integrase_cat-core"/>
</dbReference>
<evidence type="ECO:0000313" key="3">
    <source>
        <dbReference type="EMBL" id="KAK3097883.1"/>
    </source>
</evidence>
<protein>
    <recommendedName>
        <fullName evidence="2">Integrase catalytic domain-containing protein</fullName>
    </recommendedName>
</protein>